<protein>
    <submittedName>
        <fullName evidence="2">Uncharacterized protein</fullName>
    </submittedName>
</protein>
<dbReference type="OrthoDB" id="3958764at2759"/>
<dbReference type="AlphaFoldDB" id="A0A2P8A5G5"/>
<accession>A0A2P8A5G5</accession>
<evidence type="ECO:0000256" key="1">
    <source>
        <dbReference type="SAM" id="MobiDB-lite"/>
    </source>
</evidence>
<gene>
    <name evidence="2" type="ORF">B9Z65_4591</name>
</gene>
<comment type="caution">
    <text evidence="2">The sequence shown here is derived from an EMBL/GenBank/DDBJ whole genome shotgun (WGS) entry which is preliminary data.</text>
</comment>
<keyword evidence="3" id="KW-1185">Reference proteome</keyword>
<feature type="region of interest" description="Disordered" evidence="1">
    <location>
        <begin position="341"/>
        <end position="364"/>
    </location>
</feature>
<organism evidence="2 3">
    <name type="scientific">Elsinoe australis</name>
    <dbReference type="NCBI Taxonomy" id="40998"/>
    <lineage>
        <taxon>Eukaryota</taxon>
        <taxon>Fungi</taxon>
        <taxon>Dikarya</taxon>
        <taxon>Ascomycota</taxon>
        <taxon>Pezizomycotina</taxon>
        <taxon>Dothideomycetes</taxon>
        <taxon>Dothideomycetidae</taxon>
        <taxon>Myriangiales</taxon>
        <taxon>Elsinoaceae</taxon>
        <taxon>Elsinoe</taxon>
    </lineage>
</organism>
<reference evidence="2 3" key="1">
    <citation type="submission" date="2017-05" db="EMBL/GenBank/DDBJ databases">
        <title>Draft genome sequence of Elsinoe australis.</title>
        <authorList>
            <person name="Cheng Q."/>
        </authorList>
    </citation>
    <scope>NUCLEOTIDE SEQUENCE [LARGE SCALE GENOMIC DNA]</scope>
    <source>
        <strain evidence="2 3">NL1</strain>
    </source>
</reference>
<name>A0A2P8A5G5_9PEZI</name>
<dbReference type="EMBL" id="NHZQ01000066">
    <property type="protein sequence ID" value="PSK55713.1"/>
    <property type="molecule type" value="Genomic_DNA"/>
</dbReference>
<sequence>MRVFEGFDEEDIVGGLAVDFDLDFDLDHNPDFDLDHDPYLKLDYNLDFTFNLDATYNLDFTSNIDSTSDLDTGAETKTVPTTWAIIKLSVVMESYLHLAASKNASIDSIRRIDFQDAYSTQLQRLLRLPTGACFKNAKDPVNIDEDAEFAAKVCKPLAMDLLLAPSPPTVEELLKIRWVDTENPFVYSCLARVWNENNKLIVAANLMSQMPTPKKHSASHGSRFHQVRQFAAARPEYTVEYSWGTLAEGSWFGRSSDADEKLAAIWYEIEGIFSSAFGAIADDSRDLAYLALKGAHWQTADDDDDDDDDNYVEFEWEGLDGHNALETPGLAVKRHLSKSRRLNVESTSRPRRTVRTSAPSKVAT</sequence>
<evidence type="ECO:0000313" key="2">
    <source>
        <dbReference type="EMBL" id="PSK55713.1"/>
    </source>
</evidence>
<feature type="compositionally biased region" description="Low complexity" evidence="1">
    <location>
        <begin position="355"/>
        <end position="364"/>
    </location>
</feature>
<evidence type="ECO:0000313" key="3">
    <source>
        <dbReference type="Proteomes" id="UP000243723"/>
    </source>
</evidence>
<proteinExistence type="predicted"/>
<dbReference type="Proteomes" id="UP000243723">
    <property type="component" value="Unassembled WGS sequence"/>
</dbReference>